<dbReference type="InterPro" id="IPR029033">
    <property type="entry name" value="His_PPase_superfam"/>
</dbReference>
<dbReference type="EC" id="3.1.3.73" evidence="1"/>
<dbReference type="InterPro" id="IPR017578">
    <property type="entry name" value="Ribazole_CobC"/>
</dbReference>
<dbReference type="Pfam" id="PF00300">
    <property type="entry name" value="His_Phos_1"/>
    <property type="match status" value="1"/>
</dbReference>
<accession>A0A9D2J0X1</accession>
<dbReference type="NCBIfam" id="TIGR03162">
    <property type="entry name" value="ribazole_cobC"/>
    <property type="match status" value="1"/>
</dbReference>
<protein>
    <recommendedName>
        <fullName evidence="1">Alpha-ribazole phosphatase</fullName>
        <ecNumber evidence="1">3.1.3.73</ecNumber>
    </recommendedName>
</protein>
<dbReference type="Gene3D" id="3.40.50.1240">
    <property type="entry name" value="Phosphoglycerate mutase-like"/>
    <property type="match status" value="1"/>
</dbReference>
<gene>
    <name evidence="2" type="primary">cobC</name>
    <name evidence="2" type="ORF">H9814_01280</name>
</gene>
<comment type="caution">
    <text evidence="2">The sequence shown here is derived from an EMBL/GenBank/DDBJ whole genome shotgun (WGS) entry which is preliminary data.</text>
</comment>
<reference evidence="2" key="1">
    <citation type="journal article" date="2021" name="PeerJ">
        <title>Extensive microbial diversity within the chicken gut microbiome revealed by metagenomics and culture.</title>
        <authorList>
            <person name="Gilroy R."/>
            <person name="Ravi A."/>
            <person name="Getino M."/>
            <person name="Pursley I."/>
            <person name="Horton D.L."/>
            <person name="Alikhan N.F."/>
            <person name="Baker D."/>
            <person name="Gharbi K."/>
            <person name="Hall N."/>
            <person name="Watson M."/>
            <person name="Adriaenssens E.M."/>
            <person name="Foster-Nyarko E."/>
            <person name="Jarju S."/>
            <person name="Secka A."/>
            <person name="Antonio M."/>
            <person name="Oren A."/>
            <person name="Chaudhuri R.R."/>
            <person name="La Ragione R."/>
            <person name="Hildebrand F."/>
            <person name="Pallen M.J."/>
        </authorList>
    </citation>
    <scope>NUCLEOTIDE SEQUENCE</scope>
    <source>
        <strain evidence="2">ChiHjej9B8-1298</strain>
    </source>
</reference>
<dbReference type="Proteomes" id="UP000824028">
    <property type="component" value="Unassembled WGS sequence"/>
</dbReference>
<dbReference type="GO" id="GO:0009236">
    <property type="term" value="P:cobalamin biosynthetic process"/>
    <property type="evidence" value="ECO:0007669"/>
    <property type="project" value="UniProtKB-UniRule"/>
</dbReference>
<name>A0A9D2J0X1_9BACE</name>
<sequence>MELILVRHTSVDVPPGTCYGQTDVPLRPSFPEEAEAVCRQLAGYAPFDRVYTSPLSRCIRLVEYGGYADAVRDARLLELNFGAWEMQRYEEIRDPRLEAWYTDYLHVPATGGESFTDQLHRVSAFLDELRRESFRRVALFTHGGVIACAQVYAGAVPLEKAFSGVPSYGGIVPILLR</sequence>
<dbReference type="SMART" id="SM00855">
    <property type="entry name" value="PGAM"/>
    <property type="match status" value="1"/>
</dbReference>
<dbReference type="CDD" id="cd07067">
    <property type="entry name" value="HP_PGM_like"/>
    <property type="match status" value="1"/>
</dbReference>
<dbReference type="InterPro" id="IPR013078">
    <property type="entry name" value="His_Pase_superF_clade-1"/>
</dbReference>
<dbReference type="AlphaFoldDB" id="A0A9D2J0X1"/>
<evidence type="ECO:0000313" key="3">
    <source>
        <dbReference type="Proteomes" id="UP000824028"/>
    </source>
</evidence>
<dbReference type="InterPro" id="IPR050275">
    <property type="entry name" value="PGM_Phosphatase"/>
</dbReference>
<evidence type="ECO:0000256" key="1">
    <source>
        <dbReference type="NCBIfam" id="TIGR03162"/>
    </source>
</evidence>
<dbReference type="SUPFAM" id="SSF53254">
    <property type="entry name" value="Phosphoglycerate mutase-like"/>
    <property type="match status" value="1"/>
</dbReference>
<dbReference type="GO" id="GO:0005737">
    <property type="term" value="C:cytoplasm"/>
    <property type="evidence" value="ECO:0007669"/>
    <property type="project" value="TreeGrafter"/>
</dbReference>
<dbReference type="PANTHER" id="PTHR48100:SF59">
    <property type="entry name" value="ADENOSYLCOBALAMIN_ALPHA-RIBAZOLE PHOSPHATASE"/>
    <property type="match status" value="1"/>
</dbReference>
<dbReference type="PANTHER" id="PTHR48100">
    <property type="entry name" value="BROAD-SPECIFICITY PHOSPHATASE YOR283W-RELATED"/>
    <property type="match status" value="1"/>
</dbReference>
<evidence type="ECO:0000313" key="2">
    <source>
        <dbReference type="EMBL" id="HIZ32167.1"/>
    </source>
</evidence>
<reference evidence="2" key="2">
    <citation type="submission" date="2021-04" db="EMBL/GenBank/DDBJ databases">
        <authorList>
            <person name="Gilroy R."/>
        </authorList>
    </citation>
    <scope>NUCLEOTIDE SEQUENCE</scope>
    <source>
        <strain evidence="2">ChiHjej9B8-1298</strain>
    </source>
</reference>
<dbReference type="EMBL" id="DXBX01000010">
    <property type="protein sequence ID" value="HIZ32167.1"/>
    <property type="molecule type" value="Genomic_DNA"/>
</dbReference>
<organism evidence="2 3">
    <name type="scientific">Candidatus Bacteroides merdigallinarum</name>
    <dbReference type="NCBI Taxonomy" id="2838473"/>
    <lineage>
        <taxon>Bacteria</taxon>
        <taxon>Pseudomonadati</taxon>
        <taxon>Bacteroidota</taxon>
        <taxon>Bacteroidia</taxon>
        <taxon>Bacteroidales</taxon>
        <taxon>Bacteroidaceae</taxon>
        <taxon>Bacteroides</taxon>
    </lineage>
</organism>
<proteinExistence type="predicted"/>
<dbReference type="GO" id="GO:0043755">
    <property type="term" value="F:alpha-ribazole phosphatase activity"/>
    <property type="evidence" value="ECO:0007669"/>
    <property type="project" value="UniProtKB-UniRule"/>
</dbReference>